<comment type="caution">
    <text evidence="1">The sequence shown here is derived from an EMBL/GenBank/DDBJ whole genome shotgun (WGS) entry which is preliminary data.</text>
</comment>
<evidence type="ECO:0000313" key="1">
    <source>
        <dbReference type="EMBL" id="GAI39553.1"/>
    </source>
</evidence>
<proteinExistence type="predicted"/>
<accession>X1N7J6</accession>
<dbReference type="AlphaFoldDB" id="X1N7J6"/>
<name>X1N7J6_9ZZZZ</name>
<sequence length="40" mass="4538">MFKVIFVREKNTATPNNAKGTVRRIVKGCTKDSNREAIMI</sequence>
<gene>
    <name evidence="1" type="ORF">S06H3_40699</name>
</gene>
<dbReference type="EMBL" id="BARV01025000">
    <property type="protein sequence ID" value="GAI39553.1"/>
    <property type="molecule type" value="Genomic_DNA"/>
</dbReference>
<organism evidence="1">
    <name type="scientific">marine sediment metagenome</name>
    <dbReference type="NCBI Taxonomy" id="412755"/>
    <lineage>
        <taxon>unclassified sequences</taxon>
        <taxon>metagenomes</taxon>
        <taxon>ecological metagenomes</taxon>
    </lineage>
</organism>
<reference evidence="1" key="1">
    <citation type="journal article" date="2014" name="Front. Microbiol.">
        <title>High frequency of phylogenetically diverse reductive dehalogenase-homologous genes in deep subseafloor sedimentary metagenomes.</title>
        <authorList>
            <person name="Kawai M."/>
            <person name="Futagami T."/>
            <person name="Toyoda A."/>
            <person name="Takaki Y."/>
            <person name="Nishi S."/>
            <person name="Hori S."/>
            <person name="Arai W."/>
            <person name="Tsubouchi T."/>
            <person name="Morono Y."/>
            <person name="Uchiyama I."/>
            <person name="Ito T."/>
            <person name="Fujiyama A."/>
            <person name="Inagaki F."/>
            <person name="Takami H."/>
        </authorList>
    </citation>
    <scope>NUCLEOTIDE SEQUENCE</scope>
    <source>
        <strain evidence="1">Expedition CK06-06</strain>
    </source>
</reference>
<protein>
    <submittedName>
        <fullName evidence="1">Uncharacterized protein</fullName>
    </submittedName>
</protein>